<dbReference type="EMBL" id="LCPH01000002">
    <property type="protein sequence ID" value="KKU93313.1"/>
    <property type="molecule type" value="Genomic_DNA"/>
</dbReference>
<sequence length="114" mass="13206">MEDDLKQLITEQGEETRRHFDVVAENLTSEIQTVAEQVAANTEKLVEHDAKFESIGSKLIEHDARFAGIESTLEVMKIDLEFIKNELKQKVNRDEFVALEKRLSMLEIKFNQSR</sequence>
<evidence type="ECO:0000313" key="2">
    <source>
        <dbReference type="Proteomes" id="UP000034462"/>
    </source>
</evidence>
<comment type="caution">
    <text evidence="1">The sequence shown here is derived from an EMBL/GenBank/DDBJ whole genome shotgun (WGS) entry which is preliminary data.</text>
</comment>
<evidence type="ECO:0000313" key="1">
    <source>
        <dbReference type="EMBL" id="KKU93313.1"/>
    </source>
</evidence>
<dbReference type="Proteomes" id="UP000034462">
    <property type="component" value="Unassembled WGS sequence"/>
</dbReference>
<name>A0A837IQT8_9BACT</name>
<dbReference type="AlphaFoldDB" id="A0A837IQT8"/>
<proteinExistence type="predicted"/>
<accession>A0A837IQT8</accession>
<gene>
    <name evidence="1" type="ORF">UY25_C0002G0037</name>
</gene>
<organism evidence="1 2">
    <name type="scientific">Candidatus Yanofskybacteria bacterium GW2011_GWC1_48_11</name>
    <dbReference type="NCBI Taxonomy" id="1619027"/>
    <lineage>
        <taxon>Bacteria</taxon>
        <taxon>Candidatus Yanofskyibacteriota</taxon>
    </lineage>
</organism>
<reference evidence="1 2" key="1">
    <citation type="journal article" date="2015" name="Nature">
        <title>rRNA introns, odd ribosomes, and small enigmatic genomes across a large radiation of phyla.</title>
        <authorList>
            <person name="Brown C.T."/>
            <person name="Hug L.A."/>
            <person name="Thomas B.C."/>
            <person name="Sharon I."/>
            <person name="Castelle C.J."/>
            <person name="Singh A."/>
            <person name="Wilkins M.J."/>
            <person name="Williams K.H."/>
            <person name="Banfield J.F."/>
        </authorList>
    </citation>
    <scope>NUCLEOTIDE SEQUENCE [LARGE SCALE GENOMIC DNA]</scope>
</reference>
<protein>
    <submittedName>
        <fullName evidence="1">Uncharacterized protein</fullName>
    </submittedName>
</protein>